<evidence type="ECO:0000313" key="6">
    <source>
        <dbReference type="EMBL" id="AGM25971.1"/>
    </source>
</evidence>
<reference evidence="6 7" key="1">
    <citation type="journal article" date="2013" name="Genome Biol. Evol.">
        <title>Complete genomes of two dipteran-associated spiroplasmas provided insights into the origin, dynamics, and impacts of viral invasion in spiroplasma.</title>
        <authorList>
            <person name="Ku C."/>
            <person name="Lo W.S."/>
            <person name="Chen L.L."/>
            <person name="Kuo C.H."/>
        </authorList>
    </citation>
    <scope>NUCLEOTIDE SEQUENCE [LARGE SCALE GENOMIC DNA]</scope>
    <source>
        <strain evidence="6">EA-1</strain>
    </source>
</reference>
<comment type="subcellular location">
    <subcellularLocation>
        <location evidence="5">Cytoplasm</location>
    </subcellularLocation>
    <text evidence="5">Associated with two foci at the outer edges of the nucleoid region in young cells, and at four foci within both cell halves in older cells.</text>
</comment>
<accession>R4UL37</accession>
<evidence type="ECO:0000313" key="7">
    <source>
        <dbReference type="Proteomes" id="UP000013963"/>
    </source>
</evidence>
<dbReference type="RefSeq" id="WP_016340619.1">
    <property type="nucleotide sequence ID" value="NC_021284.1"/>
</dbReference>
<keyword evidence="3 5" id="KW-0159">Chromosome partition</keyword>
<name>R4UL37_9MOLU</name>
<evidence type="ECO:0000256" key="4">
    <source>
        <dbReference type="ARBA" id="ARBA00023306"/>
    </source>
</evidence>
<dbReference type="KEGG" id="ssyr:SSYRP_v1c03770"/>
<dbReference type="PANTHER" id="PTHR34298">
    <property type="entry name" value="SEGREGATION AND CONDENSATION PROTEIN B"/>
    <property type="match status" value="1"/>
</dbReference>
<dbReference type="InterPro" id="IPR036388">
    <property type="entry name" value="WH-like_DNA-bd_sf"/>
</dbReference>
<dbReference type="PANTHER" id="PTHR34298:SF2">
    <property type="entry name" value="SEGREGATION AND CONDENSATION PROTEIN B"/>
    <property type="match status" value="1"/>
</dbReference>
<dbReference type="PIRSF" id="PIRSF019345">
    <property type="entry name" value="ScpB"/>
    <property type="match status" value="1"/>
</dbReference>
<dbReference type="Proteomes" id="UP000013963">
    <property type="component" value="Chromosome"/>
</dbReference>
<sequence length="182" mass="20953">MNNAEKIALLEGLLFLVGDEGIMLDEICEVLELEPQEVTLLLTELEEEYQNNTRRGFIITKFAKKYRLTTKKEYYSFYLKLANNKFESKLSQAALETLAIIAYRGPISKPEIEDLRGVNSDNVIHKLKARELIKEVGKSEIAGKPMNYQVTEEFLKVFKLSSLSELPELQEAKLEDDEELFK</sequence>
<dbReference type="EMBL" id="CP005078">
    <property type="protein sequence ID" value="AGM25971.1"/>
    <property type="molecule type" value="Genomic_DNA"/>
</dbReference>
<dbReference type="GO" id="GO:0051304">
    <property type="term" value="P:chromosome separation"/>
    <property type="evidence" value="ECO:0007669"/>
    <property type="project" value="InterPro"/>
</dbReference>
<dbReference type="GO" id="GO:0006260">
    <property type="term" value="P:DNA replication"/>
    <property type="evidence" value="ECO:0007669"/>
    <property type="project" value="UniProtKB-UniRule"/>
</dbReference>
<gene>
    <name evidence="5 6" type="primary">scpB</name>
    <name evidence="6" type="ORF">SSYRP_v1c03770</name>
</gene>
<dbReference type="STRING" id="1276229.SSYRP_v1c03770"/>
<dbReference type="SUPFAM" id="SSF46785">
    <property type="entry name" value="Winged helix' DNA-binding domain"/>
    <property type="match status" value="2"/>
</dbReference>
<comment type="subunit">
    <text evidence="5">Homodimer. Homodimerization may be required to stabilize the binding of ScpA to the Smc head domains. Component of a cohesin-like complex composed of ScpA, ScpB and the Smc homodimer, in which ScpA and ScpB bind to the head domain of Smc. The presence of the three proteins is required for the association of the complex with DNA.</text>
</comment>
<evidence type="ECO:0000256" key="5">
    <source>
        <dbReference type="HAMAP-Rule" id="MF_01804"/>
    </source>
</evidence>
<dbReference type="GO" id="GO:0051301">
    <property type="term" value="P:cell division"/>
    <property type="evidence" value="ECO:0007669"/>
    <property type="project" value="UniProtKB-KW"/>
</dbReference>
<dbReference type="Pfam" id="PF04079">
    <property type="entry name" value="SMC_ScpB"/>
    <property type="match status" value="1"/>
</dbReference>
<evidence type="ECO:0000256" key="3">
    <source>
        <dbReference type="ARBA" id="ARBA00022829"/>
    </source>
</evidence>
<keyword evidence="4 5" id="KW-0131">Cell cycle</keyword>
<keyword evidence="2 5" id="KW-0132">Cell division</keyword>
<dbReference type="AlphaFoldDB" id="R4UL37"/>
<keyword evidence="1 5" id="KW-0963">Cytoplasm</keyword>
<evidence type="ECO:0000256" key="1">
    <source>
        <dbReference type="ARBA" id="ARBA00022490"/>
    </source>
</evidence>
<organism evidence="6 7">
    <name type="scientific">Spiroplasma syrphidicola EA-1</name>
    <dbReference type="NCBI Taxonomy" id="1276229"/>
    <lineage>
        <taxon>Bacteria</taxon>
        <taxon>Bacillati</taxon>
        <taxon>Mycoplasmatota</taxon>
        <taxon>Mollicutes</taxon>
        <taxon>Entomoplasmatales</taxon>
        <taxon>Spiroplasmataceae</taxon>
        <taxon>Spiroplasma</taxon>
    </lineage>
</organism>
<dbReference type="HOGENOM" id="CLU_045647_5_3_14"/>
<dbReference type="eggNOG" id="COG1386">
    <property type="taxonomic scope" value="Bacteria"/>
</dbReference>
<proteinExistence type="inferred from homology"/>
<dbReference type="NCBIfam" id="TIGR00281">
    <property type="entry name" value="SMC-Scp complex subunit ScpB"/>
    <property type="match status" value="1"/>
</dbReference>
<dbReference type="InterPro" id="IPR005234">
    <property type="entry name" value="ScpB_csome_segregation"/>
</dbReference>
<protein>
    <recommendedName>
        <fullName evidence="5">Segregation and condensation protein B</fullName>
    </recommendedName>
</protein>
<dbReference type="HAMAP" id="MF_01804">
    <property type="entry name" value="ScpB"/>
    <property type="match status" value="1"/>
</dbReference>
<dbReference type="GO" id="GO:0005737">
    <property type="term" value="C:cytoplasm"/>
    <property type="evidence" value="ECO:0007669"/>
    <property type="project" value="UniProtKB-SubCell"/>
</dbReference>
<comment type="similarity">
    <text evidence="5">Belongs to the ScpB family.</text>
</comment>
<keyword evidence="7" id="KW-1185">Reference proteome</keyword>
<dbReference type="InterPro" id="IPR036390">
    <property type="entry name" value="WH_DNA-bd_sf"/>
</dbReference>
<evidence type="ECO:0000256" key="2">
    <source>
        <dbReference type="ARBA" id="ARBA00022618"/>
    </source>
</evidence>
<comment type="function">
    <text evidence="5">Participates in chromosomal partition during cell division. May act via the formation of a condensin-like complex containing Smc and ScpA that pull DNA away from mid-cell into both cell halves.</text>
</comment>
<dbReference type="Gene3D" id="1.10.10.10">
    <property type="entry name" value="Winged helix-like DNA-binding domain superfamily/Winged helix DNA-binding domain"/>
    <property type="match status" value="2"/>
</dbReference>
<dbReference type="PATRIC" id="fig|1276229.3.peg.374"/>
<dbReference type="OrthoDB" id="9806226at2"/>